<dbReference type="PANTHER" id="PTHR10277">
    <property type="entry name" value="HOMOCITRATE SYNTHASE-RELATED"/>
    <property type="match status" value="1"/>
</dbReference>
<comment type="caution">
    <text evidence="3">The sequence shown here is derived from an EMBL/GenBank/DDBJ whole genome shotgun (WGS) entry which is preliminary data.</text>
</comment>
<keyword evidence="3" id="KW-0012">Acyltransferase</keyword>
<reference evidence="3 4" key="1">
    <citation type="submission" date="2018-09" db="EMBL/GenBank/DDBJ databases">
        <title>A high-quality reference genome of wild soybean provides a powerful tool to mine soybean genomes.</title>
        <authorList>
            <person name="Xie M."/>
            <person name="Chung C.Y.L."/>
            <person name="Li M.-W."/>
            <person name="Wong F.-L."/>
            <person name="Chan T.-F."/>
            <person name="Lam H.-M."/>
        </authorList>
    </citation>
    <scope>NUCLEOTIDE SEQUENCE [LARGE SCALE GENOMIC DNA]</scope>
    <source>
        <strain evidence="4">cv. W05</strain>
        <tissue evidence="3">Hypocotyl of etiolated seedlings</tissue>
    </source>
</reference>
<dbReference type="Pfam" id="PF00682">
    <property type="entry name" value="HMGL-like"/>
    <property type="match status" value="1"/>
</dbReference>
<gene>
    <name evidence="3" type="ORF">D0Y65_035502</name>
</gene>
<evidence type="ECO:0000259" key="2">
    <source>
        <dbReference type="PROSITE" id="PS50991"/>
    </source>
</evidence>
<keyword evidence="4" id="KW-1185">Reference proteome</keyword>
<evidence type="ECO:0000313" key="3">
    <source>
        <dbReference type="EMBL" id="RZB70555.1"/>
    </source>
</evidence>
<name>A0A445H9V4_GLYSO</name>
<dbReference type="EC" id="2.3.3.13" evidence="3"/>
<dbReference type="Proteomes" id="UP000289340">
    <property type="component" value="Chromosome 13"/>
</dbReference>
<dbReference type="InterPro" id="IPR050073">
    <property type="entry name" value="2-IPM_HCS-like"/>
</dbReference>
<evidence type="ECO:0000313" key="4">
    <source>
        <dbReference type="Proteomes" id="UP000289340"/>
    </source>
</evidence>
<dbReference type="SUPFAM" id="SSF51569">
    <property type="entry name" value="Aldolase"/>
    <property type="match status" value="1"/>
</dbReference>
<feature type="domain" description="Pyruvate carboxyltransferase" evidence="2">
    <location>
        <begin position="1"/>
        <end position="132"/>
    </location>
</feature>
<dbReference type="GO" id="GO:0003852">
    <property type="term" value="F:2-isopropylmalate synthase activity"/>
    <property type="evidence" value="ECO:0007669"/>
    <property type="project" value="UniProtKB-EC"/>
</dbReference>
<dbReference type="PROSITE" id="PS00816">
    <property type="entry name" value="AIPM_HOMOCIT_SYNTH_2"/>
    <property type="match status" value="1"/>
</dbReference>
<protein>
    <submittedName>
        <fullName evidence="3">Putative 2-isopropylmalate synthase</fullName>
        <ecNumber evidence="3">2.3.3.13</ecNumber>
    </submittedName>
</protein>
<sequence>MRVRKNDTIKNKYRSDREFLYEILGVVIEAGATTVNIADTVGIVMPLELGKLIVDIKDNTPGIANVIISTHCHNDLGLATANTIEGARTGARQLEVTINGIGERAGNASLEEDSGEVSGSTDANTLDIFSGLEETGDRSTGNWRPALLLLEVAFLAVLDPRVLPQPAIDEL</sequence>
<dbReference type="AlphaFoldDB" id="A0A445H9V4"/>
<dbReference type="Gene3D" id="3.20.20.70">
    <property type="entry name" value="Aldolase class I"/>
    <property type="match status" value="1"/>
</dbReference>
<dbReference type="PROSITE" id="PS50991">
    <property type="entry name" value="PYR_CT"/>
    <property type="match status" value="1"/>
</dbReference>
<dbReference type="PANTHER" id="PTHR10277:SF74">
    <property type="entry name" value="2-ISOPROPYLMALATE SYNTHASE-RELATED"/>
    <property type="match status" value="1"/>
</dbReference>
<evidence type="ECO:0000256" key="1">
    <source>
        <dbReference type="ARBA" id="ARBA00022679"/>
    </source>
</evidence>
<proteinExistence type="predicted"/>
<dbReference type="InterPro" id="IPR013785">
    <property type="entry name" value="Aldolase_TIM"/>
</dbReference>
<dbReference type="GO" id="GO:0009507">
    <property type="term" value="C:chloroplast"/>
    <property type="evidence" value="ECO:0007669"/>
    <property type="project" value="TreeGrafter"/>
</dbReference>
<organism evidence="3 4">
    <name type="scientific">Glycine soja</name>
    <name type="common">Wild soybean</name>
    <dbReference type="NCBI Taxonomy" id="3848"/>
    <lineage>
        <taxon>Eukaryota</taxon>
        <taxon>Viridiplantae</taxon>
        <taxon>Streptophyta</taxon>
        <taxon>Embryophyta</taxon>
        <taxon>Tracheophyta</taxon>
        <taxon>Spermatophyta</taxon>
        <taxon>Magnoliopsida</taxon>
        <taxon>eudicotyledons</taxon>
        <taxon>Gunneridae</taxon>
        <taxon>Pentapetalae</taxon>
        <taxon>rosids</taxon>
        <taxon>fabids</taxon>
        <taxon>Fabales</taxon>
        <taxon>Fabaceae</taxon>
        <taxon>Papilionoideae</taxon>
        <taxon>50 kb inversion clade</taxon>
        <taxon>NPAAA clade</taxon>
        <taxon>indigoferoid/millettioid clade</taxon>
        <taxon>Phaseoleae</taxon>
        <taxon>Glycine</taxon>
        <taxon>Glycine subgen. Soja</taxon>
    </lineage>
</organism>
<keyword evidence="1 3" id="KW-0808">Transferase</keyword>
<dbReference type="GO" id="GO:0009098">
    <property type="term" value="P:L-leucine biosynthetic process"/>
    <property type="evidence" value="ECO:0007669"/>
    <property type="project" value="TreeGrafter"/>
</dbReference>
<accession>A0A445H9V4</accession>
<dbReference type="InterPro" id="IPR000891">
    <property type="entry name" value="PYR_CT"/>
</dbReference>
<dbReference type="EMBL" id="QZWG01000013">
    <property type="protein sequence ID" value="RZB70555.1"/>
    <property type="molecule type" value="Genomic_DNA"/>
</dbReference>
<dbReference type="InterPro" id="IPR002034">
    <property type="entry name" value="AIPM/Hcit_synth_CS"/>
</dbReference>